<evidence type="ECO:0000313" key="1">
    <source>
        <dbReference type="EnsemblMetazoa" id="AEPI011356-PA"/>
    </source>
</evidence>
<dbReference type="AlphaFoldDB" id="A0A182PWL9"/>
<protein>
    <submittedName>
        <fullName evidence="1">Uncharacterized protein</fullName>
    </submittedName>
</protein>
<name>A0A182PWL9_9DIPT</name>
<dbReference type="Proteomes" id="UP000075885">
    <property type="component" value="Unassembled WGS sequence"/>
</dbReference>
<dbReference type="VEuPathDB" id="VectorBase:AEPI011356"/>
<reference evidence="2" key="1">
    <citation type="submission" date="2013-03" db="EMBL/GenBank/DDBJ databases">
        <title>The Genome Sequence of Anopheles epiroticus epiroticus2.</title>
        <authorList>
            <consortium name="The Broad Institute Genomics Platform"/>
            <person name="Neafsey D.E."/>
            <person name="Howell P."/>
            <person name="Walker B."/>
            <person name="Young S.K."/>
            <person name="Zeng Q."/>
            <person name="Gargeya S."/>
            <person name="Fitzgerald M."/>
            <person name="Haas B."/>
            <person name="Abouelleil A."/>
            <person name="Allen A.W."/>
            <person name="Alvarado L."/>
            <person name="Arachchi H.M."/>
            <person name="Berlin A.M."/>
            <person name="Chapman S.B."/>
            <person name="Gainer-Dewar J."/>
            <person name="Goldberg J."/>
            <person name="Griggs A."/>
            <person name="Gujja S."/>
            <person name="Hansen M."/>
            <person name="Howarth C."/>
            <person name="Imamovic A."/>
            <person name="Ireland A."/>
            <person name="Larimer J."/>
            <person name="McCowan C."/>
            <person name="Murphy C."/>
            <person name="Pearson M."/>
            <person name="Poon T.W."/>
            <person name="Priest M."/>
            <person name="Roberts A."/>
            <person name="Saif S."/>
            <person name="Shea T."/>
            <person name="Sisk P."/>
            <person name="Sykes S."/>
            <person name="Wortman J."/>
            <person name="Nusbaum C."/>
            <person name="Birren B."/>
        </authorList>
    </citation>
    <scope>NUCLEOTIDE SEQUENCE [LARGE SCALE GENOMIC DNA]</scope>
    <source>
        <strain evidence="2">Epiroticus2</strain>
    </source>
</reference>
<keyword evidence="2" id="KW-1185">Reference proteome</keyword>
<accession>A0A182PWL9</accession>
<sequence length="181" mass="19642">MYAQMAFIRGEILTSLWQNGNATLMRLEALTGPQLKAYATAECTLLKVHEGTASSSFDATLSAGPSRSDHLSRIELPKFNGSPSEWPAFAGRFEKRVACLKDDADKCAFLLKYIECCNIARNSYEAFDTASANGLMKIIDTSIASAKRIAGKTEKAPTVVVDGLISSIILGKLDDDTKKQI</sequence>
<organism evidence="1 2">
    <name type="scientific">Anopheles epiroticus</name>
    <dbReference type="NCBI Taxonomy" id="199890"/>
    <lineage>
        <taxon>Eukaryota</taxon>
        <taxon>Metazoa</taxon>
        <taxon>Ecdysozoa</taxon>
        <taxon>Arthropoda</taxon>
        <taxon>Hexapoda</taxon>
        <taxon>Insecta</taxon>
        <taxon>Pterygota</taxon>
        <taxon>Neoptera</taxon>
        <taxon>Endopterygota</taxon>
        <taxon>Diptera</taxon>
        <taxon>Nematocera</taxon>
        <taxon>Culicoidea</taxon>
        <taxon>Culicidae</taxon>
        <taxon>Anophelinae</taxon>
        <taxon>Anopheles</taxon>
    </lineage>
</organism>
<dbReference type="STRING" id="199890.A0A182PWL9"/>
<dbReference type="EnsemblMetazoa" id="AEPI011356-RA">
    <property type="protein sequence ID" value="AEPI011356-PA"/>
    <property type="gene ID" value="AEPI011356"/>
</dbReference>
<reference evidence="1" key="2">
    <citation type="submission" date="2020-05" db="UniProtKB">
        <authorList>
            <consortium name="EnsemblMetazoa"/>
        </authorList>
    </citation>
    <scope>IDENTIFICATION</scope>
    <source>
        <strain evidence="1">Epiroticus2</strain>
    </source>
</reference>
<proteinExistence type="predicted"/>
<evidence type="ECO:0000313" key="2">
    <source>
        <dbReference type="Proteomes" id="UP000075885"/>
    </source>
</evidence>